<dbReference type="SUPFAM" id="SSF55073">
    <property type="entry name" value="Nucleotide cyclase"/>
    <property type="match status" value="1"/>
</dbReference>
<dbReference type="Pfam" id="PF00990">
    <property type="entry name" value="GGDEF"/>
    <property type="match status" value="1"/>
</dbReference>
<dbReference type="SUPFAM" id="SSF141868">
    <property type="entry name" value="EAL domain-like"/>
    <property type="match status" value="1"/>
</dbReference>
<dbReference type="InterPro" id="IPR043128">
    <property type="entry name" value="Rev_trsase/Diguanyl_cyclase"/>
</dbReference>
<dbReference type="PROSITE" id="PS50887">
    <property type="entry name" value="GGDEF"/>
    <property type="match status" value="1"/>
</dbReference>
<dbReference type="CDD" id="cd00130">
    <property type="entry name" value="PAS"/>
    <property type="match status" value="1"/>
</dbReference>
<dbReference type="InterPro" id="IPR035965">
    <property type="entry name" value="PAS-like_dom_sf"/>
</dbReference>
<evidence type="ECO:0000259" key="1">
    <source>
        <dbReference type="PROSITE" id="PS50113"/>
    </source>
</evidence>
<evidence type="ECO:0000313" key="4">
    <source>
        <dbReference type="EMBL" id="PPK64741.1"/>
    </source>
</evidence>
<dbReference type="GO" id="GO:0006355">
    <property type="term" value="P:regulation of DNA-templated transcription"/>
    <property type="evidence" value="ECO:0007669"/>
    <property type="project" value="InterPro"/>
</dbReference>
<dbReference type="InterPro" id="IPR052155">
    <property type="entry name" value="Biofilm_reg_signaling"/>
</dbReference>
<comment type="caution">
    <text evidence="4">The sequence shown here is derived from an EMBL/GenBank/DDBJ whole genome shotgun (WGS) entry which is preliminary data.</text>
</comment>
<feature type="domain" description="EAL" evidence="2">
    <location>
        <begin position="427"/>
        <end position="662"/>
    </location>
</feature>
<feature type="domain" description="PAC" evidence="1">
    <location>
        <begin position="203"/>
        <end position="256"/>
    </location>
</feature>
<dbReference type="NCBIfam" id="TIGR00254">
    <property type="entry name" value="GGDEF"/>
    <property type="match status" value="1"/>
</dbReference>
<dbReference type="PANTHER" id="PTHR44757:SF2">
    <property type="entry name" value="BIOFILM ARCHITECTURE MAINTENANCE PROTEIN MBAA"/>
    <property type="match status" value="1"/>
</dbReference>
<dbReference type="AlphaFoldDB" id="A0A2S6GHV5"/>
<dbReference type="InterPro" id="IPR035919">
    <property type="entry name" value="EAL_sf"/>
</dbReference>
<proteinExistence type="predicted"/>
<dbReference type="InterPro" id="IPR013767">
    <property type="entry name" value="PAS_fold"/>
</dbReference>
<gene>
    <name evidence="4" type="ORF">CLV40_118131</name>
</gene>
<keyword evidence="5" id="KW-1185">Reference proteome</keyword>
<sequence length="662" mass="71477">MDRAELADQWATALTRVAAQAPAREPVEFDKLLDLLLGCLVAEANLATASAVGARLVETGYHRPESVQACVDVLASGLPRLADVDDRERVPAVLAALVAGFTEAARGRQEDLRGALVAARENIERDLRASEARFQELFANSAWGMVISDLDGVVIRDNEALALMLGRRRGTPPPRRLADLFHSDECDYLVSRYAELAAGDGDQMHEETVFRNADGEAAWVRIAVSVLRDGEGQRTQLLTMVEDISDLRLLEDKLHRQGTQDRLTGLPNRQAFVGGLEAALGVGADLSVFHLGLDDFAVVNDGVGRSAGDHLLREVASRLLRATEHLNAVVARLSGDEFGVMVTHGPRELDVGAVAGSFNDALAEPTYVDGEGIAASATIAVVSLPSADNDANELLRATDIALRRRKRQGRRQWCMVDPEQNARYREHYRLAASVPGAWENGQLDVDLWPVVTLPDRGPVATQALLRWEHPELGTLDRERCEEILRDTGLGVPLGHWVLHHAAELAAKARSALYLELTPEQAADPDLVAVVRRVLADTGLEADQLELGMPAHALGSTDGLADENLMVLVDNGVRSVLTGFGKSRGDLACLEDLPIHTVRMSESVVARLARPDPTALFTRATMDLIPMVREVGISVLVTGLTEAAQADWWAAAGADLASGPVFG</sequence>
<dbReference type="InterPro" id="IPR029787">
    <property type="entry name" value="Nucleotide_cyclase"/>
</dbReference>
<accession>A0A2S6GHV5</accession>
<dbReference type="CDD" id="cd01948">
    <property type="entry name" value="EAL"/>
    <property type="match status" value="1"/>
</dbReference>
<dbReference type="NCBIfam" id="TIGR00229">
    <property type="entry name" value="sensory_box"/>
    <property type="match status" value="1"/>
</dbReference>
<reference evidence="4 5" key="1">
    <citation type="submission" date="2018-02" db="EMBL/GenBank/DDBJ databases">
        <title>Genomic Encyclopedia of Archaeal and Bacterial Type Strains, Phase II (KMG-II): from individual species to whole genera.</title>
        <authorList>
            <person name="Goeker M."/>
        </authorList>
    </citation>
    <scope>NUCLEOTIDE SEQUENCE [LARGE SCALE GENOMIC DNA]</scope>
    <source>
        <strain evidence="4 5">YU 961-1</strain>
    </source>
</reference>
<dbReference type="InterPro" id="IPR000014">
    <property type="entry name" value="PAS"/>
</dbReference>
<organism evidence="4 5">
    <name type="scientific">Actinokineospora auranticolor</name>
    <dbReference type="NCBI Taxonomy" id="155976"/>
    <lineage>
        <taxon>Bacteria</taxon>
        <taxon>Bacillati</taxon>
        <taxon>Actinomycetota</taxon>
        <taxon>Actinomycetes</taxon>
        <taxon>Pseudonocardiales</taxon>
        <taxon>Pseudonocardiaceae</taxon>
        <taxon>Actinokineospora</taxon>
    </lineage>
</organism>
<evidence type="ECO:0000259" key="3">
    <source>
        <dbReference type="PROSITE" id="PS50887"/>
    </source>
</evidence>
<dbReference type="OrthoDB" id="23692at2"/>
<dbReference type="Gene3D" id="3.20.20.450">
    <property type="entry name" value="EAL domain"/>
    <property type="match status" value="1"/>
</dbReference>
<dbReference type="SMART" id="SM00267">
    <property type="entry name" value="GGDEF"/>
    <property type="match status" value="1"/>
</dbReference>
<dbReference type="Pfam" id="PF00989">
    <property type="entry name" value="PAS"/>
    <property type="match status" value="1"/>
</dbReference>
<dbReference type="PROSITE" id="PS50883">
    <property type="entry name" value="EAL"/>
    <property type="match status" value="1"/>
</dbReference>
<dbReference type="Proteomes" id="UP000239203">
    <property type="component" value="Unassembled WGS sequence"/>
</dbReference>
<dbReference type="Pfam" id="PF00563">
    <property type="entry name" value="EAL"/>
    <property type="match status" value="1"/>
</dbReference>
<name>A0A2S6GHV5_9PSEU</name>
<dbReference type="PROSITE" id="PS50113">
    <property type="entry name" value="PAC"/>
    <property type="match status" value="1"/>
</dbReference>
<dbReference type="InterPro" id="IPR000700">
    <property type="entry name" value="PAS-assoc_C"/>
</dbReference>
<dbReference type="Gene3D" id="3.30.70.270">
    <property type="match status" value="1"/>
</dbReference>
<dbReference type="CDD" id="cd01949">
    <property type="entry name" value="GGDEF"/>
    <property type="match status" value="1"/>
</dbReference>
<dbReference type="InterPro" id="IPR000160">
    <property type="entry name" value="GGDEF_dom"/>
</dbReference>
<feature type="domain" description="GGDEF" evidence="3">
    <location>
        <begin position="284"/>
        <end position="418"/>
    </location>
</feature>
<protein>
    <submittedName>
        <fullName evidence="4">PAS domain S-box-containing protein/diguanylate cyclase (GGDEF)-like protein</fullName>
    </submittedName>
</protein>
<evidence type="ECO:0000313" key="5">
    <source>
        <dbReference type="Proteomes" id="UP000239203"/>
    </source>
</evidence>
<dbReference type="InterPro" id="IPR001633">
    <property type="entry name" value="EAL_dom"/>
</dbReference>
<dbReference type="PANTHER" id="PTHR44757">
    <property type="entry name" value="DIGUANYLATE CYCLASE DGCP"/>
    <property type="match status" value="1"/>
</dbReference>
<dbReference type="Gene3D" id="3.30.450.20">
    <property type="entry name" value="PAS domain"/>
    <property type="match status" value="1"/>
</dbReference>
<evidence type="ECO:0000259" key="2">
    <source>
        <dbReference type="PROSITE" id="PS50883"/>
    </source>
</evidence>
<dbReference type="SMART" id="SM00052">
    <property type="entry name" value="EAL"/>
    <property type="match status" value="1"/>
</dbReference>
<dbReference type="SUPFAM" id="SSF55785">
    <property type="entry name" value="PYP-like sensor domain (PAS domain)"/>
    <property type="match status" value="1"/>
</dbReference>
<dbReference type="EMBL" id="PTIX01000018">
    <property type="protein sequence ID" value="PPK64741.1"/>
    <property type="molecule type" value="Genomic_DNA"/>
</dbReference>
<dbReference type="RefSeq" id="WP_104481811.1">
    <property type="nucleotide sequence ID" value="NZ_CP154825.1"/>
</dbReference>